<evidence type="ECO:0000256" key="2">
    <source>
        <dbReference type="ARBA" id="ARBA00022670"/>
    </source>
</evidence>
<dbReference type="SUPFAM" id="SSF52096">
    <property type="entry name" value="ClpP/crotonase"/>
    <property type="match status" value="1"/>
</dbReference>
<evidence type="ECO:0000259" key="6">
    <source>
        <dbReference type="Pfam" id="PF01343"/>
    </source>
</evidence>
<evidence type="ECO:0000256" key="1">
    <source>
        <dbReference type="ARBA" id="ARBA00008683"/>
    </source>
</evidence>
<dbReference type="InterPro" id="IPR029045">
    <property type="entry name" value="ClpP/crotonase-like_dom_sf"/>
</dbReference>
<evidence type="ECO:0000256" key="5">
    <source>
        <dbReference type="SAM" id="MobiDB-lite"/>
    </source>
</evidence>
<proteinExistence type="inferred from homology"/>
<feature type="region of interest" description="Disordered" evidence="5">
    <location>
        <begin position="576"/>
        <end position="596"/>
    </location>
</feature>
<feature type="compositionally biased region" description="Pro residues" evidence="5">
    <location>
        <begin position="636"/>
        <end position="650"/>
    </location>
</feature>
<comment type="similarity">
    <text evidence="1">Belongs to the peptidase S49 family.</text>
</comment>
<accession>A0A0G4I726</accession>
<dbReference type="VEuPathDB" id="CryptoDB:Cvel_11559"/>
<feature type="compositionally biased region" description="Basic residues" evidence="5">
    <location>
        <begin position="686"/>
        <end position="697"/>
    </location>
</feature>
<feature type="region of interest" description="Disordered" evidence="5">
    <location>
        <begin position="773"/>
        <end position="800"/>
    </location>
</feature>
<evidence type="ECO:0000313" key="7">
    <source>
        <dbReference type="EMBL" id="CEM52859.1"/>
    </source>
</evidence>
<keyword evidence="2" id="KW-0645">Protease</keyword>
<reference evidence="7" key="1">
    <citation type="submission" date="2014-11" db="EMBL/GenBank/DDBJ databases">
        <authorList>
            <person name="Otto D Thomas"/>
            <person name="Naeem Raeece"/>
        </authorList>
    </citation>
    <scope>NUCLEOTIDE SEQUENCE</scope>
</reference>
<dbReference type="InterPro" id="IPR002142">
    <property type="entry name" value="Peptidase_S49"/>
</dbReference>
<evidence type="ECO:0000256" key="4">
    <source>
        <dbReference type="ARBA" id="ARBA00022825"/>
    </source>
</evidence>
<sequence length="1214" mass="136800">MVKYPQVRLHLSRLVPLPLLLLLLPLASLAFRLEHSFSFSSSKKKDASRGFTRMEMAETASGERATAVSREPLFQGIQGIRRALLPVTRESWEAPFLNYTSDSPGSGEIERNWAYLNRERKVPEYVRRYDLQTFLDRRFVNQRINDLKLLRQQLRLCNEAGEVPPWVLALKGVVKVPGRRDSDRWGAEWGQVFSGLSRVLAAENCTVDTVISALRAEKVELTVRVMKEEEGLGTSVREEIMKKADASLVSQLQELRKIRADLSTLHLPPVRHSQTSKWYRWGYLRWVTHWTSLKKIEKRLIQGFGALPPFPSPSGEGQKDPKFKGNFTDDSTPLVPTRVLTLGSGFEQKPPQQQSFWKILRTLYRAAHDDTIAAVVLDGLPSCVSTLPQVEEFGRHIALLRRCGKKVYGFERGGINEKEHPFMCIHCDQIFFSADNAGLLWGGDARVRTYRNSTYDKFGVKYHRLATDTYKTAGEENVRDEPTASANDTHHYISDRIFQEKVDLWLRAFPNKTQEDFMSLLKEAPVDLRELNQKGFLNPQGSLDHLEEAIATPEQLREKIDRRFLFQTSEFLPSLFPDSSEEAEEDSDKSILPTWSPFLSDTRDANEWESELQVTQPISLESIRQDAMSEEDPTNPRSPLPMHPTEPLPSPTDVKHTNPAANLRSKKAWRSPRDPPPPTSRFSSLFRRRSPGQGRKLHQGFVELRWQTLDSYSSEEDEMEKWEFEQIEEWEGNQTTKGWFQKLWRGKGEKKGNETSNATSVSEEKVAFANISAALSQKGGKGSDGKGEGKGKEEGTERGLEMRTRSPALLPIESDPDQFEFLAEPKKKKAQLAALVKKETVALIDVSGPIGVSSSPFGGGGTAGDFDANLMKAREDPNTRAIVLYLDTPGGSADACERHAALIRETRRDYGIPVVCVMGQVCASAGMQMASQCDMIFLSNSTITGSIGVVGALPTFGGVSDWLRQKRYETKWGGRVAPFDSQRSPTDEEFEWLQKLFNQSYDQFVTAVGRGRRLSAEQVFYIAGGRVWWGDDGLRLSLGDFQGGLVDGVRAAAVLGKMAVTNVTGLSFSPLPRVKEIRASANDFLASLLLDSDDDDEVGGILRRVLLRARDRFLFGRSRHHLPLWRLLQLIRGGGGEERVRGPLWESIMSLEGETGSTLTAREWKEVIVLLERVLSQEHGREGSGGFLPSTMMIDEELLQVYEEFHGRSPYTWW</sequence>
<dbReference type="PANTHER" id="PTHR33209">
    <property type="entry name" value="PROTEASE 4"/>
    <property type="match status" value="1"/>
</dbReference>
<gene>
    <name evidence="7" type="ORF">Cvel_11559</name>
</gene>
<dbReference type="GO" id="GO:0008236">
    <property type="term" value="F:serine-type peptidase activity"/>
    <property type="evidence" value="ECO:0007669"/>
    <property type="project" value="UniProtKB-KW"/>
</dbReference>
<dbReference type="GO" id="GO:0006508">
    <property type="term" value="P:proteolysis"/>
    <property type="evidence" value="ECO:0007669"/>
    <property type="project" value="UniProtKB-KW"/>
</dbReference>
<dbReference type="EMBL" id="CDMZ01005399">
    <property type="protein sequence ID" value="CEM52859.1"/>
    <property type="molecule type" value="Genomic_DNA"/>
</dbReference>
<feature type="domain" description="Peptidase S49" evidence="6">
    <location>
        <begin position="908"/>
        <end position="1054"/>
    </location>
</feature>
<dbReference type="PANTHER" id="PTHR33209:SF1">
    <property type="entry name" value="PEPTIDASE S49 DOMAIN-CONTAINING PROTEIN"/>
    <property type="match status" value="1"/>
</dbReference>
<dbReference type="CDD" id="cd07023">
    <property type="entry name" value="S49_Sppa_N_C"/>
    <property type="match status" value="1"/>
</dbReference>
<dbReference type="InterPro" id="IPR047272">
    <property type="entry name" value="S49_SppA_C"/>
</dbReference>
<feature type="compositionally biased region" description="Basic and acidic residues" evidence="5">
    <location>
        <begin position="781"/>
        <end position="800"/>
    </location>
</feature>
<keyword evidence="3" id="KW-0378">Hydrolase</keyword>
<dbReference type="Gene3D" id="6.20.330.10">
    <property type="match status" value="1"/>
</dbReference>
<name>A0A0G4I726_9ALVE</name>
<keyword evidence="4" id="KW-0720">Serine protease</keyword>
<dbReference type="Pfam" id="PF01343">
    <property type="entry name" value="Peptidase_S49"/>
    <property type="match status" value="1"/>
</dbReference>
<feature type="region of interest" description="Disordered" evidence="5">
    <location>
        <begin position="625"/>
        <end position="697"/>
    </location>
</feature>
<dbReference type="Gene3D" id="3.90.226.10">
    <property type="entry name" value="2-enoyl-CoA Hydratase, Chain A, domain 1"/>
    <property type="match status" value="2"/>
</dbReference>
<evidence type="ECO:0000256" key="3">
    <source>
        <dbReference type="ARBA" id="ARBA00022801"/>
    </source>
</evidence>
<organism evidence="7">
    <name type="scientific">Chromera velia CCMP2878</name>
    <dbReference type="NCBI Taxonomy" id="1169474"/>
    <lineage>
        <taxon>Eukaryota</taxon>
        <taxon>Sar</taxon>
        <taxon>Alveolata</taxon>
        <taxon>Colpodellida</taxon>
        <taxon>Chromeraceae</taxon>
        <taxon>Chromera</taxon>
    </lineage>
</organism>
<protein>
    <recommendedName>
        <fullName evidence="6">Peptidase S49 domain-containing protein</fullName>
    </recommendedName>
</protein>
<dbReference type="AlphaFoldDB" id="A0A0G4I726"/>